<feature type="compositionally biased region" description="Acidic residues" evidence="1">
    <location>
        <begin position="217"/>
        <end position="245"/>
    </location>
</feature>
<evidence type="ECO:0000256" key="1">
    <source>
        <dbReference type="SAM" id="MobiDB-lite"/>
    </source>
</evidence>
<evidence type="ECO:0000313" key="2">
    <source>
        <dbReference type="EMBL" id="OEU22524.1"/>
    </source>
</evidence>
<name>A0A1E7FWM3_9STRA</name>
<evidence type="ECO:0000313" key="3">
    <source>
        <dbReference type="Proteomes" id="UP000095751"/>
    </source>
</evidence>
<feature type="region of interest" description="Disordered" evidence="1">
    <location>
        <begin position="207"/>
        <end position="246"/>
    </location>
</feature>
<proteinExistence type="predicted"/>
<dbReference type="InParanoid" id="A0A1E7FWM3"/>
<organism evidence="2 3">
    <name type="scientific">Fragilariopsis cylindrus CCMP1102</name>
    <dbReference type="NCBI Taxonomy" id="635003"/>
    <lineage>
        <taxon>Eukaryota</taxon>
        <taxon>Sar</taxon>
        <taxon>Stramenopiles</taxon>
        <taxon>Ochrophyta</taxon>
        <taxon>Bacillariophyta</taxon>
        <taxon>Bacillariophyceae</taxon>
        <taxon>Bacillariophycidae</taxon>
        <taxon>Bacillariales</taxon>
        <taxon>Bacillariaceae</taxon>
        <taxon>Fragilariopsis</taxon>
    </lineage>
</organism>
<reference evidence="2 3" key="1">
    <citation type="submission" date="2016-09" db="EMBL/GenBank/DDBJ databases">
        <title>Extensive genetic diversity and differential bi-allelic expression allows diatom success in the polar Southern Ocean.</title>
        <authorList>
            <consortium name="DOE Joint Genome Institute"/>
            <person name="Mock T."/>
            <person name="Otillar R.P."/>
            <person name="Strauss J."/>
            <person name="Dupont C."/>
            <person name="Frickenhaus S."/>
            <person name="Maumus F."/>
            <person name="Mcmullan M."/>
            <person name="Sanges R."/>
            <person name="Schmutz J."/>
            <person name="Toseland A."/>
            <person name="Valas R."/>
            <person name="Veluchamy A."/>
            <person name="Ward B.J."/>
            <person name="Allen A."/>
            <person name="Barry K."/>
            <person name="Falciatore A."/>
            <person name="Ferrante M."/>
            <person name="Fortunato A.E."/>
            <person name="Gloeckner G."/>
            <person name="Gruber A."/>
            <person name="Hipkin R."/>
            <person name="Janech M."/>
            <person name="Kroth P."/>
            <person name="Leese F."/>
            <person name="Lindquist E."/>
            <person name="Lyon B.R."/>
            <person name="Martin J."/>
            <person name="Mayer C."/>
            <person name="Parker M."/>
            <person name="Quesneville H."/>
            <person name="Raymond J."/>
            <person name="Uhlig C."/>
            <person name="Valentin K.U."/>
            <person name="Worden A.Z."/>
            <person name="Armbrust E.V."/>
            <person name="Bowler C."/>
            <person name="Green B."/>
            <person name="Moulton V."/>
            <person name="Van Oosterhout C."/>
            <person name="Grigoriev I."/>
        </authorList>
    </citation>
    <scope>NUCLEOTIDE SEQUENCE [LARGE SCALE GENOMIC DNA]</scope>
    <source>
        <strain evidence="2 3">CCMP1102</strain>
    </source>
</reference>
<gene>
    <name evidence="2" type="ORF">FRACYDRAFT_232683</name>
</gene>
<dbReference type="EMBL" id="KV784353">
    <property type="protein sequence ID" value="OEU22524.1"/>
    <property type="molecule type" value="Genomic_DNA"/>
</dbReference>
<dbReference type="Proteomes" id="UP000095751">
    <property type="component" value="Unassembled WGS sequence"/>
</dbReference>
<accession>A0A1E7FWM3</accession>
<dbReference type="OrthoDB" id="191609at2759"/>
<dbReference type="KEGG" id="fcy:FRACYDRAFT_232683"/>
<dbReference type="AlphaFoldDB" id="A0A1E7FWM3"/>
<sequence length="284" mass="33034">MPRFSDKWLIDKTLFDYISGGSCACCGGFLFMPGGTKGLIESLSEFETDAANAEVSALDRLPWPQEMKDEVWKERVRLRQYCKRNMTTYSSFWEQHEKEYQLWFYQLSKQKLCRIFQLARTEIMERLQQQKFHFHAAFGTVLCAVTEQVAHFDVTKYPIDGRGDAEIGFEDILVFDRRGGFTIKDDTEETRRKWLLRHKKLGGPKLLERNAKKITTNEDDSDSDNDHDNEEEGVDDTTDANEVDDTPSFRSDRRIVRLLIARCFADTIQQVFLKAMMMASSSKE</sequence>
<keyword evidence="3" id="KW-1185">Reference proteome</keyword>
<protein>
    <submittedName>
        <fullName evidence="2">Uncharacterized protein</fullName>
    </submittedName>
</protein>